<dbReference type="Gene3D" id="1.10.533.10">
    <property type="entry name" value="Death Domain, Fas"/>
    <property type="match status" value="1"/>
</dbReference>
<sequence>MAEKELFNVRKKFVEEANKALIKQLLDDLFGDGVLNKGEKNSVLEENSTTEDKARSLIDMVRAKGDEASRKMIAHLQSRDASLYSKLGLSSGQPA</sequence>
<dbReference type="AlphaFoldDB" id="A0AAW1EG79"/>
<feature type="domain" description="CARD" evidence="1">
    <location>
        <begin position="1"/>
        <end position="91"/>
    </location>
</feature>
<evidence type="ECO:0000313" key="3">
    <source>
        <dbReference type="Proteomes" id="UP001488805"/>
    </source>
</evidence>
<proteinExistence type="predicted"/>
<dbReference type="SMART" id="SM00114">
    <property type="entry name" value="CARD"/>
    <property type="match status" value="1"/>
</dbReference>
<evidence type="ECO:0000259" key="1">
    <source>
        <dbReference type="PROSITE" id="PS50209"/>
    </source>
</evidence>
<reference evidence="2 3" key="1">
    <citation type="journal article" date="2024" name="Genome Biol. Evol.">
        <title>Chromosome-level genome assembly of the viviparous eelpout Zoarces viviparus.</title>
        <authorList>
            <person name="Fuhrmann N."/>
            <person name="Brasseur M.V."/>
            <person name="Bakowski C.E."/>
            <person name="Podsiadlowski L."/>
            <person name="Prost S."/>
            <person name="Krehenwinkel H."/>
            <person name="Mayer C."/>
        </authorList>
    </citation>
    <scope>NUCLEOTIDE SEQUENCE [LARGE SCALE GENOMIC DNA]</scope>
    <source>
        <strain evidence="2">NO-MEL_2022_Ind0_liver</strain>
    </source>
</reference>
<dbReference type="InterPro" id="IPR011029">
    <property type="entry name" value="DEATH-like_dom_sf"/>
</dbReference>
<dbReference type="GO" id="GO:0006508">
    <property type="term" value="P:proteolysis"/>
    <property type="evidence" value="ECO:0007669"/>
    <property type="project" value="InterPro"/>
</dbReference>
<keyword evidence="3" id="KW-1185">Reference proteome</keyword>
<dbReference type="PROSITE" id="PS50209">
    <property type="entry name" value="CARD"/>
    <property type="match status" value="1"/>
</dbReference>
<dbReference type="EMBL" id="JBCEZU010000329">
    <property type="protein sequence ID" value="KAK9520942.1"/>
    <property type="molecule type" value="Genomic_DNA"/>
</dbReference>
<dbReference type="GO" id="GO:0004197">
    <property type="term" value="F:cysteine-type endopeptidase activity"/>
    <property type="evidence" value="ECO:0007669"/>
    <property type="project" value="InterPro"/>
</dbReference>
<organism evidence="2 3">
    <name type="scientific">Zoarces viviparus</name>
    <name type="common">Viviparous eelpout</name>
    <name type="synonym">Blennius viviparus</name>
    <dbReference type="NCBI Taxonomy" id="48416"/>
    <lineage>
        <taxon>Eukaryota</taxon>
        <taxon>Metazoa</taxon>
        <taxon>Chordata</taxon>
        <taxon>Craniata</taxon>
        <taxon>Vertebrata</taxon>
        <taxon>Euteleostomi</taxon>
        <taxon>Actinopterygii</taxon>
        <taxon>Neopterygii</taxon>
        <taxon>Teleostei</taxon>
        <taxon>Neoteleostei</taxon>
        <taxon>Acanthomorphata</taxon>
        <taxon>Eupercaria</taxon>
        <taxon>Perciformes</taxon>
        <taxon>Cottioidei</taxon>
        <taxon>Zoarcales</taxon>
        <taxon>Zoarcidae</taxon>
        <taxon>Zoarcinae</taxon>
        <taxon>Zoarces</taxon>
    </lineage>
</organism>
<dbReference type="GO" id="GO:0050727">
    <property type="term" value="P:regulation of inflammatory response"/>
    <property type="evidence" value="ECO:0007669"/>
    <property type="project" value="TreeGrafter"/>
</dbReference>
<dbReference type="GO" id="GO:0072559">
    <property type="term" value="C:NLRP3 inflammasome complex"/>
    <property type="evidence" value="ECO:0007669"/>
    <property type="project" value="TreeGrafter"/>
</dbReference>
<dbReference type="GO" id="GO:0042981">
    <property type="term" value="P:regulation of apoptotic process"/>
    <property type="evidence" value="ECO:0007669"/>
    <property type="project" value="InterPro"/>
</dbReference>
<dbReference type="PANTHER" id="PTHR47901:SF3">
    <property type="entry name" value="CASPASE-1"/>
    <property type="match status" value="1"/>
</dbReference>
<protein>
    <recommendedName>
        <fullName evidence="1">CARD domain-containing protein</fullName>
    </recommendedName>
</protein>
<dbReference type="GO" id="GO:0097169">
    <property type="term" value="C:AIM2 inflammasome complex"/>
    <property type="evidence" value="ECO:0007669"/>
    <property type="project" value="TreeGrafter"/>
</dbReference>
<evidence type="ECO:0000313" key="2">
    <source>
        <dbReference type="EMBL" id="KAK9520942.1"/>
    </source>
</evidence>
<dbReference type="InterPro" id="IPR002398">
    <property type="entry name" value="Pept_C14"/>
</dbReference>
<dbReference type="Pfam" id="PF00619">
    <property type="entry name" value="CARD"/>
    <property type="match status" value="1"/>
</dbReference>
<dbReference type="PANTHER" id="PTHR47901">
    <property type="entry name" value="CASPASE RECRUITMENT DOMAIN-CONTAINING PROTEIN 18"/>
    <property type="match status" value="1"/>
</dbReference>
<accession>A0AAW1EG79</accession>
<dbReference type="GO" id="GO:0072557">
    <property type="term" value="C:IPAF inflammasome complex"/>
    <property type="evidence" value="ECO:0007669"/>
    <property type="project" value="TreeGrafter"/>
</dbReference>
<dbReference type="SUPFAM" id="SSF47986">
    <property type="entry name" value="DEATH domain"/>
    <property type="match status" value="1"/>
</dbReference>
<name>A0AAW1EG79_ZOAVI</name>
<comment type="caution">
    <text evidence="2">The sequence shown here is derived from an EMBL/GenBank/DDBJ whole genome shotgun (WGS) entry which is preliminary data.</text>
</comment>
<dbReference type="Proteomes" id="UP001488805">
    <property type="component" value="Unassembled WGS sequence"/>
</dbReference>
<dbReference type="InterPro" id="IPR001315">
    <property type="entry name" value="CARD"/>
</dbReference>
<gene>
    <name evidence="2" type="ORF">VZT92_020797</name>
</gene>